<gene>
    <name evidence="1" type="ORF">CR201_G0042340</name>
</gene>
<accession>A0A2J8SJ71</accession>
<sequence>MFPPSGSTGLIPPSHFQARPLLTLPRMAPTWLSDIP</sequence>
<dbReference type="EMBL" id="NDHI03003564">
    <property type="protein sequence ID" value="PNJ20826.1"/>
    <property type="molecule type" value="Genomic_DNA"/>
</dbReference>
<comment type="caution">
    <text evidence="1">The sequence shown here is derived from an EMBL/GenBank/DDBJ whole genome shotgun (WGS) entry which is preliminary data.</text>
</comment>
<organism evidence="1">
    <name type="scientific">Pongo abelii</name>
    <name type="common">Sumatran orangutan</name>
    <name type="synonym">Pongo pygmaeus abelii</name>
    <dbReference type="NCBI Taxonomy" id="9601"/>
    <lineage>
        <taxon>Eukaryota</taxon>
        <taxon>Metazoa</taxon>
        <taxon>Chordata</taxon>
        <taxon>Craniata</taxon>
        <taxon>Vertebrata</taxon>
        <taxon>Euteleostomi</taxon>
        <taxon>Mammalia</taxon>
        <taxon>Eutheria</taxon>
        <taxon>Euarchontoglires</taxon>
        <taxon>Primates</taxon>
        <taxon>Haplorrhini</taxon>
        <taxon>Catarrhini</taxon>
        <taxon>Hominidae</taxon>
        <taxon>Pongo</taxon>
    </lineage>
</organism>
<evidence type="ECO:0000313" key="1">
    <source>
        <dbReference type="EMBL" id="PNJ20826.1"/>
    </source>
</evidence>
<reference evidence="1" key="1">
    <citation type="submission" date="2017-12" db="EMBL/GenBank/DDBJ databases">
        <title>High-resolution comparative analysis of great ape genomes.</title>
        <authorList>
            <person name="Pollen A."/>
            <person name="Hastie A."/>
            <person name="Hormozdiari F."/>
            <person name="Dougherty M."/>
            <person name="Liu R."/>
            <person name="Chaisson M."/>
            <person name="Hoppe E."/>
            <person name="Hill C."/>
            <person name="Pang A."/>
            <person name="Hillier L."/>
            <person name="Baker C."/>
            <person name="Armstrong J."/>
            <person name="Shendure J."/>
            <person name="Paten B."/>
            <person name="Wilson R."/>
            <person name="Chao H."/>
            <person name="Schneider V."/>
            <person name="Ventura M."/>
            <person name="Kronenberg Z."/>
            <person name="Murali S."/>
            <person name="Gordon D."/>
            <person name="Cantsilieris S."/>
            <person name="Munson K."/>
            <person name="Nelson B."/>
            <person name="Raja A."/>
            <person name="Underwood J."/>
            <person name="Diekhans M."/>
            <person name="Fiddes I."/>
            <person name="Haussler D."/>
            <person name="Eichler E."/>
        </authorList>
    </citation>
    <scope>NUCLEOTIDE SEQUENCE [LARGE SCALE GENOMIC DNA]</scope>
    <source>
        <strain evidence="1">Susie</strain>
    </source>
</reference>
<name>A0A2J8SJ71_PONAB</name>
<dbReference type="AlphaFoldDB" id="A0A2J8SJ71"/>
<feature type="non-terminal residue" evidence="1">
    <location>
        <position position="36"/>
    </location>
</feature>
<protein>
    <submittedName>
        <fullName evidence="1">CCHCR1 isoform 23</fullName>
    </submittedName>
</protein>
<proteinExistence type="predicted"/>